<dbReference type="PANTHER" id="PTHR12845:SF2">
    <property type="entry name" value="DH DOMAIN-CONTAINING PROTEIN-RELATED"/>
    <property type="match status" value="1"/>
</dbReference>
<reference evidence="2" key="1">
    <citation type="submission" date="2025-08" db="UniProtKB">
        <authorList>
            <consortium name="Ensembl"/>
        </authorList>
    </citation>
    <scope>IDENTIFICATION</scope>
</reference>
<evidence type="ECO:0000313" key="2">
    <source>
        <dbReference type="Ensembl" id="ENSMMOP00000014427.1"/>
    </source>
</evidence>
<dbReference type="InterPro" id="IPR000219">
    <property type="entry name" value="DH_dom"/>
</dbReference>
<reference evidence="2" key="2">
    <citation type="submission" date="2025-09" db="UniProtKB">
        <authorList>
            <consortium name="Ensembl"/>
        </authorList>
    </citation>
    <scope>IDENTIFICATION</scope>
</reference>
<dbReference type="GO" id="GO:0005085">
    <property type="term" value="F:guanyl-nucleotide exchange factor activity"/>
    <property type="evidence" value="ECO:0007669"/>
    <property type="project" value="InterPro"/>
</dbReference>
<dbReference type="OMA" id="MMYQENT"/>
<dbReference type="PROSITE" id="PS50010">
    <property type="entry name" value="DH_2"/>
    <property type="match status" value="1"/>
</dbReference>
<dbReference type="SUPFAM" id="SSF48065">
    <property type="entry name" value="DBL homology domain (DH-domain)"/>
    <property type="match status" value="1"/>
</dbReference>
<protein>
    <recommendedName>
        <fullName evidence="1">DH domain-containing protein</fullName>
    </recommendedName>
</protein>
<dbReference type="Pfam" id="PF00621">
    <property type="entry name" value="RhoGEF"/>
    <property type="match status" value="1"/>
</dbReference>
<dbReference type="GO" id="GO:0005737">
    <property type="term" value="C:cytoplasm"/>
    <property type="evidence" value="ECO:0007669"/>
    <property type="project" value="TreeGrafter"/>
</dbReference>
<proteinExistence type="predicted"/>
<dbReference type="PANTHER" id="PTHR12845">
    <property type="entry name" value="GUANINE NUCLEOTIDE EXCHANGE FACTOR"/>
    <property type="match status" value="1"/>
</dbReference>
<keyword evidence="3" id="KW-1185">Reference proteome</keyword>
<dbReference type="Ensembl" id="ENSMMOT00000014662.1">
    <property type="protein sequence ID" value="ENSMMOP00000014427.1"/>
    <property type="gene ID" value="ENSMMOG00000011041.1"/>
</dbReference>
<dbReference type="Proteomes" id="UP000261620">
    <property type="component" value="Unplaced"/>
</dbReference>
<dbReference type="InterPro" id="IPR047271">
    <property type="entry name" value="Ephexin-like"/>
</dbReference>
<feature type="domain" description="DH" evidence="1">
    <location>
        <begin position="1"/>
        <end position="150"/>
    </location>
</feature>
<dbReference type="Gene3D" id="1.20.900.10">
    <property type="entry name" value="Dbl homology (DH) domain"/>
    <property type="match status" value="1"/>
</dbReference>
<sequence length="186" mass="21325">MQSTFELIGSEASYLKSLRVAVNHFYASEALKWTVSPMEHHSLFSNIHRITAASEKFLMNLEIRLGQSVLISQLEDIVLQHCPEFQRLYVPYVTNMMYQEALVNQLLQQNRHFHFAVKRLESDPVCQRQSLKSFLVLPFQRITRIKLILEVGGAFSGAPRSHETAECGGHSQLKSVIYQRLPAPLQ</sequence>
<name>A0A3Q3WPT9_MOLML</name>
<dbReference type="InterPro" id="IPR035899">
    <property type="entry name" value="DBL_dom_sf"/>
</dbReference>
<dbReference type="STRING" id="94237.ENSMMOP00000014427"/>
<dbReference type="SMART" id="SM00325">
    <property type="entry name" value="RhoGEF"/>
    <property type="match status" value="1"/>
</dbReference>
<accession>A0A3Q3WPT9</accession>
<dbReference type="GO" id="GO:0005634">
    <property type="term" value="C:nucleus"/>
    <property type="evidence" value="ECO:0007669"/>
    <property type="project" value="TreeGrafter"/>
</dbReference>
<organism evidence="2 3">
    <name type="scientific">Mola mola</name>
    <name type="common">Ocean sunfish</name>
    <name type="synonym">Tetraodon mola</name>
    <dbReference type="NCBI Taxonomy" id="94237"/>
    <lineage>
        <taxon>Eukaryota</taxon>
        <taxon>Metazoa</taxon>
        <taxon>Chordata</taxon>
        <taxon>Craniata</taxon>
        <taxon>Vertebrata</taxon>
        <taxon>Euteleostomi</taxon>
        <taxon>Actinopterygii</taxon>
        <taxon>Neopterygii</taxon>
        <taxon>Teleostei</taxon>
        <taxon>Neoteleostei</taxon>
        <taxon>Acanthomorphata</taxon>
        <taxon>Eupercaria</taxon>
        <taxon>Tetraodontiformes</taxon>
        <taxon>Molidae</taxon>
        <taxon>Mola</taxon>
    </lineage>
</organism>
<dbReference type="AlphaFoldDB" id="A0A3Q3WPT9"/>
<evidence type="ECO:0000313" key="3">
    <source>
        <dbReference type="Proteomes" id="UP000261620"/>
    </source>
</evidence>
<evidence type="ECO:0000259" key="1">
    <source>
        <dbReference type="PROSITE" id="PS50010"/>
    </source>
</evidence>